<evidence type="ECO:0000259" key="2">
    <source>
        <dbReference type="Pfam" id="PF06970"/>
    </source>
</evidence>
<proteinExistence type="predicted"/>
<keyword evidence="5" id="KW-1185">Reference proteome</keyword>
<protein>
    <submittedName>
        <fullName evidence="4">Plasmid replication initiation protein</fullName>
    </submittedName>
</protein>
<feature type="domain" description="Replication initiator A N-terminal" evidence="2">
    <location>
        <begin position="25"/>
        <end position="101"/>
    </location>
</feature>
<dbReference type="Pfam" id="PF18008">
    <property type="entry name" value="Bac_RepA_C"/>
    <property type="match status" value="1"/>
</dbReference>
<feature type="compositionally biased region" description="Acidic residues" evidence="1">
    <location>
        <begin position="136"/>
        <end position="145"/>
    </location>
</feature>
<evidence type="ECO:0000259" key="3">
    <source>
        <dbReference type="Pfam" id="PF18008"/>
    </source>
</evidence>
<dbReference type="EMBL" id="QOCU01000009">
    <property type="protein sequence ID" value="RHW49237.1"/>
    <property type="molecule type" value="Genomic_DNA"/>
</dbReference>
<accession>A0ABX9LT31</accession>
<evidence type="ECO:0000313" key="4">
    <source>
        <dbReference type="EMBL" id="RHW49237.1"/>
    </source>
</evidence>
<organism evidence="4 5">
    <name type="scientific">Lactobacillus bombicola</name>
    <dbReference type="NCBI Taxonomy" id="1505723"/>
    <lineage>
        <taxon>Bacteria</taxon>
        <taxon>Bacillati</taxon>
        <taxon>Bacillota</taxon>
        <taxon>Bacilli</taxon>
        <taxon>Lactobacillales</taxon>
        <taxon>Lactobacillaceae</taxon>
        <taxon>Lactobacillus</taxon>
    </lineage>
</organism>
<sequence length="358" mass="41766">MEQNGEFIMIHKSQPYTRNEMVRTTFYQLPKVFFTKHSRYANLSLQAAVAFSFLQDRLNYSIRNNWCDENGAIYFIFTNEELCKTLKIKSKATVIKIKKELEKFDLLEQKRMGLNQPNRLYLLHPVVTAEDVYEISNESENEPETLEQQGSSKNELPKDKPETLEPQGSSNFELPENKPETLEPQGSSNFELYQDKEYLEDTNKIHTDTQLDFSTAKYSTQQIAQQNADLVKHLKDTLDVKACNNYLNAESIRLIKMWCNTPAQVNRFIQIILNAKNTAQQEAIANGFGDNAYLDLANENLQVKVTKWIRSYFDRIRSAENDSKKKIKNAESYLYTSMHNNFNQHMHEQLQQQENKQS</sequence>
<dbReference type="InterPro" id="IPR010724">
    <property type="entry name" value="RepA_N"/>
</dbReference>
<feature type="region of interest" description="Disordered" evidence="1">
    <location>
        <begin position="136"/>
        <end position="187"/>
    </location>
</feature>
<reference evidence="4 5" key="1">
    <citation type="submission" date="2018-07" db="EMBL/GenBank/DDBJ databases">
        <title>Genome sequences of six Lactobacillus spp. isolated from bumble bee guts.</title>
        <authorList>
            <person name="Motta E.V.S."/>
            <person name="Moran N.A."/>
        </authorList>
    </citation>
    <scope>NUCLEOTIDE SEQUENCE [LARGE SCALE GENOMIC DNA]</scope>
    <source>
        <strain evidence="4 5">BI-4G</strain>
    </source>
</reference>
<dbReference type="Proteomes" id="UP000283380">
    <property type="component" value="Unassembled WGS sequence"/>
</dbReference>
<evidence type="ECO:0000256" key="1">
    <source>
        <dbReference type="SAM" id="MobiDB-lite"/>
    </source>
</evidence>
<feature type="domain" description="Replication initiator protein A C-terminal" evidence="3">
    <location>
        <begin position="247"/>
        <end position="345"/>
    </location>
</feature>
<evidence type="ECO:0000313" key="5">
    <source>
        <dbReference type="Proteomes" id="UP000283380"/>
    </source>
</evidence>
<dbReference type="InterPro" id="IPR041151">
    <property type="entry name" value="Bac_RepA_C"/>
</dbReference>
<comment type="caution">
    <text evidence="4">The sequence shown here is derived from an EMBL/GenBank/DDBJ whole genome shotgun (WGS) entry which is preliminary data.</text>
</comment>
<dbReference type="Pfam" id="PF06970">
    <property type="entry name" value="RepA_N"/>
    <property type="match status" value="1"/>
</dbReference>
<gene>
    <name evidence="4" type="ORF">DS834_07845</name>
</gene>
<name>A0ABX9LT31_9LACO</name>